<sequence>MSPYEARWDDVGGRKVRSLTASNGDGTAPPVVLVPGLGALGYLIDTMLGCSVSGPAFLVDVPGFGHRRPRPCPPELPDIAALTVDWLRAVARRPVVLFGHSTGAQVALHVARSAPESVRSVVLAGPTFPPALREPKALLRAFMRNSRYEPQGLIPITWPYYLRGGPVALTRFVRSAQQDRPEEVIKSIGCPVTVIRGRHDAFSPAEWCRDLAGERVITAPGAHTFPFRRGGLTAALVASSRDGT</sequence>
<dbReference type="EMBL" id="JAAATY010000022">
    <property type="protein sequence ID" value="NRN68779.1"/>
    <property type="molecule type" value="Genomic_DNA"/>
</dbReference>
<dbReference type="Pfam" id="PF12697">
    <property type="entry name" value="Abhydrolase_6"/>
    <property type="match status" value="1"/>
</dbReference>
<dbReference type="Gene3D" id="3.40.50.1820">
    <property type="entry name" value="alpha/beta hydrolase"/>
    <property type="match status" value="1"/>
</dbReference>
<feature type="domain" description="AB hydrolase-1" evidence="1">
    <location>
        <begin position="31"/>
        <end position="230"/>
    </location>
</feature>
<dbReference type="SUPFAM" id="SSF53474">
    <property type="entry name" value="alpha/beta-Hydrolases"/>
    <property type="match status" value="1"/>
</dbReference>
<comment type="caution">
    <text evidence="2">The sequence shown here is derived from an EMBL/GenBank/DDBJ whole genome shotgun (WGS) entry which is preliminary data.</text>
</comment>
<dbReference type="Proteomes" id="UP000763557">
    <property type="component" value="Unassembled WGS sequence"/>
</dbReference>
<dbReference type="PANTHER" id="PTHR43689">
    <property type="entry name" value="HYDROLASE"/>
    <property type="match status" value="1"/>
</dbReference>
<dbReference type="InterPro" id="IPR029058">
    <property type="entry name" value="AB_hydrolase_fold"/>
</dbReference>
<accession>A0ABX2FBL8</accession>
<name>A0ABX2FBL8_9PSEU</name>
<gene>
    <name evidence="2" type="ORF">GC106_60260</name>
</gene>
<reference evidence="2 3" key="1">
    <citation type="submission" date="2020-01" db="EMBL/GenBank/DDBJ databases">
        <title>Kibdelosporangium persica a novel Actinomycetes from a hot desert in Iran.</title>
        <authorList>
            <person name="Safaei N."/>
            <person name="Zaburannyi N."/>
            <person name="Mueller R."/>
            <person name="Wink J."/>
        </authorList>
    </citation>
    <scope>NUCLEOTIDE SEQUENCE [LARGE SCALE GENOMIC DNA]</scope>
    <source>
        <strain evidence="2 3">4NS15</strain>
    </source>
</reference>
<evidence type="ECO:0000313" key="2">
    <source>
        <dbReference type="EMBL" id="NRN68779.1"/>
    </source>
</evidence>
<organism evidence="2 3">
    <name type="scientific">Kibdelosporangium persicum</name>
    <dbReference type="NCBI Taxonomy" id="2698649"/>
    <lineage>
        <taxon>Bacteria</taxon>
        <taxon>Bacillati</taxon>
        <taxon>Actinomycetota</taxon>
        <taxon>Actinomycetes</taxon>
        <taxon>Pseudonocardiales</taxon>
        <taxon>Pseudonocardiaceae</taxon>
        <taxon>Kibdelosporangium</taxon>
    </lineage>
</organism>
<keyword evidence="3" id="KW-1185">Reference proteome</keyword>
<proteinExistence type="predicted"/>
<protein>
    <submittedName>
        <fullName evidence="2">Pimeloyl-ACP methyl ester carboxylesterase</fullName>
    </submittedName>
</protein>
<dbReference type="InterPro" id="IPR000073">
    <property type="entry name" value="AB_hydrolase_1"/>
</dbReference>
<dbReference type="RefSeq" id="WP_173138283.1">
    <property type="nucleotide sequence ID" value="NZ_CBCSGW010000064.1"/>
</dbReference>
<evidence type="ECO:0000313" key="3">
    <source>
        <dbReference type="Proteomes" id="UP000763557"/>
    </source>
</evidence>
<evidence type="ECO:0000259" key="1">
    <source>
        <dbReference type="Pfam" id="PF12697"/>
    </source>
</evidence>
<dbReference type="PANTHER" id="PTHR43689:SF8">
    <property type="entry name" value="ALPHA_BETA-HYDROLASES SUPERFAMILY PROTEIN"/>
    <property type="match status" value="1"/>
</dbReference>